<dbReference type="PANTHER" id="PTHR48410">
    <property type="entry name" value="GLYCOSYLINOSITOL PHOSPHORYLCERAMIDE MANNOSYL TRANSFERASE 1"/>
    <property type="match status" value="1"/>
</dbReference>
<keyword evidence="3" id="KW-1015">Disulfide bond</keyword>
<dbReference type="EMBL" id="JAYKXN010000003">
    <property type="protein sequence ID" value="KAK7301462.1"/>
    <property type="molecule type" value="Genomic_DNA"/>
</dbReference>
<evidence type="ECO:0000256" key="2">
    <source>
        <dbReference type="ARBA" id="ARBA00022679"/>
    </source>
</evidence>
<protein>
    <recommendedName>
        <fullName evidence="5">Glycosyl transferase 64 domain-containing protein</fullName>
    </recommendedName>
</protein>
<feature type="transmembrane region" description="Helical" evidence="4">
    <location>
        <begin position="56"/>
        <end position="79"/>
    </location>
</feature>
<dbReference type="Pfam" id="PF09258">
    <property type="entry name" value="Glyco_transf_64"/>
    <property type="match status" value="1"/>
</dbReference>
<comment type="similarity">
    <text evidence="1">Belongs to the glycosyltransferase 64 family.</text>
</comment>
<evidence type="ECO:0000256" key="4">
    <source>
        <dbReference type="SAM" id="Phobius"/>
    </source>
</evidence>
<accession>A0AAN9JPB0</accession>
<gene>
    <name evidence="6" type="ORF">RJT34_12326</name>
</gene>
<dbReference type="GO" id="GO:0016020">
    <property type="term" value="C:membrane"/>
    <property type="evidence" value="ECO:0007669"/>
    <property type="project" value="InterPro"/>
</dbReference>
<dbReference type="AlphaFoldDB" id="A0AAN9JPB0"/>
<dbReference type="Gene3D" id="3.90.550.10">
    <property type="entry name" value="Spore Coat Polysaccharide Biosynthesis Protein SpsA, Chain A"/>
    <property type="match status" value="1"/>
</dbReference>
<reference evidence="6 7" key="1">
    <citation type="submission" date="2024-01" db="EMBL/GenBank/DDBJ databases">
        <title>The genomes of 5 underutilized Papilionoideae crops provide insights into root nodulation and disease resistance.</title>
        <authorList>
            <person name="Yuan L."/>
        </authorList>
    </citation>
    <scope>NUCLEOTIDE SEQUENCE [LARGE SCALE GENOMIC DNA]</scope>
    <source>
        <strain evidence="6">LY-2023</strain>
        <tissue evidence="6">Leaf</tissue>
    </source>
</reference>
<evidence type="ECO:0000313" key="7">
    <source>
        <dbReference type="Proteomes" id="UP001359559"/>
    </source>
</evidence>
<keyword evidence="4" id="KW-0812">Transmembrane</keyword>
<dbReference type="SUPFAM" id="SSF53448">
    <property type="entry name" value="Nucleotide-diphospho-sugar transferases"/>
    <property type="match status" value="1"/>
</dbReference>
<keyword evidence="2" id="KW-0808">Transferase</keyword>
<proteinExistence type="inferred from homology"/>
<sequence>MSTLIQIRDAGVAADGGDGFDSPAKQKAANRSAYNNRPFLSLRRAKKFLGAVKLKLFLVFFALSVVVLVSYRLSSWMGWNPHYSSSVSSTSRGGYTVLINSWRQKSLLKQTVAHYASCHSADAIHVVWSESELPSEKLKTYLNKIVVLKSRKAQKPNFRFDINTDDKSNSRFRPIKDLGTDAVFSVDDDVIVPCSNLDFAFSVWQTAPFTMVGFVPRMHWLDKKQNNVAYYKYGGWWSVWWMGTYSMVLSKAAFFHRQYLDLYAHKMSLSIQNHVSRERSCEDIAMSLLVANATGGPPIWVKGKIYEMGASGISSLRGHSHRRNKCLNDLISLYGTLPLVSTNVKAVSARNEWLW</sequence>
<dbReference type="PANTHER" id="PTHR48410:SF1">
    <property type="entry name" value="GLYCOSYLINOSITOL PHOSPHORYLCERAMIDE MANNOSYL TRANSFERASE 1"/>
    <property type="match status" value="1"/>
</dbReference>
<organism evidence="6 7">
    <name type="scientific">Clitoria ternatea</name>
    <name type="common">Butterfly pea</name>
    <dbReference type="NCBI Taxonomy" id="43366"/>
    <lineage>
        <taxon>Eukaryota</taxon>
        <taxon>Viridiplantae</taxon>
        <taxon>Streptophyta</taxon>
        <taxon>Embryophyta</taxon>
        <taxon>Tracheophyta</taxon>
        <taxon>Spermatophyta</taxon>
        <taxon>Magnoliopsida</taxon>
        <taxon>eudicotyledons</taxon>
        <taxon>Gunneridae</taxon>
        <taxon>Pentapetalae</taxon>
        <taxon>rosids</taxon>
        <taxon>fabids</taxon>
        <taxon>Fabales</taxon>
        <taxon>Fabaceae</taxon>
        <taxon>Papilionoideae</taxon>
        <taxon>50 kb inversion clade</taxon>
        <taxon>NPAAA clade</taxon>
        <taxon>indigoferoid/millettioid clade</taxon>
        <taxon>Phaseoleae</taxon>
        <taxon>Clitoria</taxon>
    </lineage>
</organism>
<feature type="domain" description="Glycosyl transferase 64" evidence="5">
    <location>
        <begin position="95"/>
        <end position="346"/>
    </location>
</feature>
<evidence type="ECO:0000313" key="6">
    <source>
        <dbReference type="EMBL" id="KAK7301462.1"/>
    </source>
</evidence>
<dbReference type="InterPro" id="IPR029044">
    <property type="entry name" value="Nucleotide-diphossugar_trans"/>
</dbReference>
<comment type="caution">
    <text evidence="6">The sequence shown here is derived from an EMBL/GenBank/DDBJ whole genome shotgun (WGS) entry which is preliminary data.</text>
</comment>
<name>A0AAN9JPB0_CLITE</name>
<keyword evidence="4" id="KW-0472">Membrane</keyword>
<dbReference type="Proteomes" id="UP001359559">
    <property type="component" value="Unassembled WGS sequence"/>
</dbReference>
<evidence type="ECO:0000256" key="3">
    <source>
        <dbReference type="ARBA" id="ARBA00023157"/>
    </source>
</evidence>
<dbReference type="InterPro" id="IPR053318">
    <property type="entry name" value="GT64"/>
</dbReference>
<evidence type="ECO:0000256" key="1">
    <source>
        <dbReference type="ARBA" id="ARBA00008700"/>
    </source>
</evidence>
<keyword evidence="4" id="KW-1133">Transmembrane helix</keyword>
<dbReference type="GO" id="GO:0016757">
    <property type="term" value="F:glycosyltransferase activity"/>
    <property type="evidence" value="ECO:0007669"/>
    <property type="project" value="InterPro"/>
</dbReference>
<evidence type="ECO:0000259" key="5">
    <source>
        <dbReference type="Pfam" id="PF09258"/>
    </source>
</evidence>
<dbReference type="InterPro" id="IPR015338">
    <property type="entry name" value="GT64_dom"/>
</dbReference>
<keyword evidence="7" id="KW-1185">Reference proteome</keyword>